<comment type="similarity">
    <text evidence="1">Belongs to the LysR transcriptional regulatory family.</text>
</comment>
<keyword evidence="4" id="KW-0804">Transcription</keyword>
<gene>
    <name evidence="6" type="ORF">H3V53_34085</name>
</gene>
<dbReference type="InterPro" id="IPR058163">
    <property type="entry name" value="LysR-type_TF_proteobact-type"/>
</dbReference>
<dbReference type="InterPro" id="IPR005119">
    <property type="entry name" value="LysR_subst-bd"/>
</dbReference>
<name>A0ABU8J2Q0_9BURK</name>
<dbReference type="PANTHER" id="PTHR30537">
    <property type="entry name" value="HTH-TYPE TRANSCRIPTIONAL REGULATOR"/>
    <property type="match status" value="1"/>
</dbReference>
<dbReference type="EMBL" id="JACFYJ010000092">
    <property type="protein sequence ID" value="MEI6001980.1"/>
    <property type="molecule type" value="Genomic_DNA"/>
</dbReference>
<reference evidence="6 7" key="1">
    <citation type="journal article" date="2022" name="Arch. Microbiol.">
        <title>Paraburkholderia bengalensis sp. nov. isolated from roots of Oryza sativa, IR64.</title>
        <authorList>
            <person name="Nag P."/>
            <person name="Mondal N."/>
            <person name="Sarkar J."/>
            <person name="Das S."/>
        </authorList>
    </citation>
    <scope>NUCLEOTIDE SEQUENCE [LARGE SCALE GENOMIC DNA]</scope>
    <source>
        <strain evidence="6 7">IR64_4_BI</strain>
    </source>
</reference>
<dbReference type="SUPFAM" id="SSF46785">
    <property type="entry name" value="Winged helix' DNA-binding domain"/>
    <property type="match status" value="1"/>
</dbReference>
<proteinExistence type="inferred from homology"/>
<dbReference type="Proteomes" id="UP001386437">
    <property type="component" value="Unassembled WGS sequence"/>
</dbReference>
<dbReference type="InterPro" id="IPR036390">
    <property type="entry name" value="WH_DNA-bd_sf"/>
</dbReference>
<dbReference type="CDD" id="cd08422">
    <property type="entry name" value="PBP2_CrgA_like"/>
    <property type="match status" value="1"/>
</dbReference>
<dbReference type="PROSITE" id="PS50931">
    <property type="entry name" value="HTH_LYSR"/>
    <property type="match status" value="1"/>
</dbReference>
<sequence length="313" mass="35472">MDTLQRMRIFARVADAGSLTAAAQQLNLTITNVSRAITDLEAQLNTRLLNRTTRRIALTEAGDRYLQRCVQIFSYIEQAEAEARNAHARPSGRLRVYVWTSFGQHYVVPAAARYRKLYPDVQLELTLSQRIPDLIEDGYDIVLAMAEKAPDSDLVWQWLGSVFSIVCASSKYLERNGIPLAPPDLEVHACMQIINPVTSSTHWTLNGPKGQETVRLKTNFQVNIAEAMAIAVREGMGISLLPVYSAISGLRNREFEWILREYVAQEMHVYALHSPQRYLDAKIRTWLDFLREELPAMLAADREALEELAKIQA</sequence>
<feature type="domain" description="HTH lysR-type" evidence="5">
    <location>
        <begin position="1"/>
        <end position="59"/>
    </location>
</feature>
<protein>
    <submittedName>
        <fullName evidence="6">LysR family transcriptional regulator</fullName>
    </submittedName>
</protein>
<evidence type="ECO:0000259" key="5">
    <source>
        <dbReference type="PROSITE" id="PS50931"/>
    </source>
</evidence>
<evidence type="ECO:0000313" key="6">
    <source>
        <dbReference type="EMBL" id="MEI6001980.1"/>
    </source>
</evidence>
<dbReference type="Gene3D" id="1.10.10.10">
    <property type="entry name" value="Winged helix-like DNA-binding domain superfamily/Winged helix DNA-binding domain"/>
    <property type="match status" value="1"/>
</dbReference>
<accession>A0ABU8J2Q0</accession>
<dbReference type="Pfam" id="PF03466">
    <property type="entry name" value="LysR_substrate"/>
    <property type="match status" value="1"/>
</dbReference>
<organism evidence="6 7">
    <name type="scientific">Paraburkholderia bengalensis</name>
    <dbReference type="NCBI Taxonomy" id="2747562"/>
    <lineage>
        <taxon>Bacteria</taxon>
        <taxon>Pseudomonadati</taxon>
        <taxon>Pseudomonadota</taxon>
        <taxon>Betaproteobacteria</taxon>
        <taxon>Burkholderiales</taxon>
        <taxon>Burkholderiaceae</taxon>
        <taxon>Paraburkholderia</taxon>
    </lineage>
</organism>
<evidence type="ECO:0000256" key="3">
    <source>
        <dbReference type="ARBA" id="ARBA00023125"/>
    </source>
</evidence>
<dbReference type="InterPro" id="IPR036388">
    <property type="entry name" value="WH-like_DNA-bd_sf"/>
</dbReference>
<keyword evidence="7" id="KW-1185">Reference proteome</keyword>
<keyword evidence="2" id="KW-0805">Transcription regulation</keyword>
<dbReference type="Pfam" id="PF00126">
    <property type="entry name" value="HTH_1"/>
    <property type="match status" value="1"/>
</dbReference>
<dbReference type="InterPro" id="IPR000847">
    <property type="entry name" value="LysR_HTH_N"/>
</dbReference>
<dbReference type="RefSeq" id="WP_336601640.1">
    <property type="nucleotide sequence ID" value="NZ_JACFYJ010000092.1"/>
</dbReference>
<evidence type="ECO:0000256" key="4">
    <source>
        <dbReference type="ARBA" id="ARBA00023163"/>
    </source>
</evidence>
<comment type="caution">
    <text evidence="6">The sequence shown here is derived from an EMBL/GenBank/DDBJ whole genome shotgun (WGS) entry which is preliminary data.</text>
</comment>
<keyword evidence="3" id="KW-0238">DNA-binding</keyword>
<evidence type="ECO:0000256" key="2">
    <source>
        <dbReference type="ARBA" id="ARBA00023015"/>
    </source>
</evidence>
<evidence type="ECO:0000313" key="7">
    <source>
        <dbReference type="Proteomes" id="UP001386437"/>
    </source>
</evidence>
<evidence type="ECO:0000256" key="1">
    <source>
        <dbReference type="ARBA" id="ARBA00009437"/>
    </source>
</evidence>
<dbReference type="Gene3D" id="3.40.190.290">
    <property type="match status" value="1"/>
</dbReference>
<dbReference type="PANTHER" id="PTHR30537:SF5">
    <property type="entry name" value="HTH-TYPE TRANSCRIPTIONAL ACTIVATOR TTDR-RELATED"/>
    <property type="match status" value="1"/>
</dbReference>
<dbReference type="SUPFAM" id="SSF53850">
    <property type="entry name" value="Periplasmic binding protein-like II"/>
    <property type="match status" value="1"/>
</dbReference>